<dbReference type="Proteomes" id="UP001196413">
    <property type="component" value="Unassembled WGS sequence"/>
</dbReference>
<dbReference type="EMBL" id="JAHQIW010002672">
    <property type="protein sequence ID" value="KAJ1356070.1"/>
    <property type="molecule type" value="Genomic_DNA"/>
</dbReference>
<comment type="caution">
    <text evidence="1">The sequence shown here is derived from an EMBL/GenBank/DDBJ whole genome shotgun (WGS) entry which is preliminary data.</text>
</comment>
<keyword evidence="2" id="KW-1185">Reference proteome</keyword>
<protein>
    <submittedName>
        <fullName evidence="1">Uncharacterized protein</fullName>
    </submittedName>
</protein>
<reference evidence="1" key="1">
    <citation type="submission" date="2021-06" db="EMBL/GenBank/DDBJ databases">
        <title>Parelaphostrongylus tenuis whole genome reference sequence.</title>
        <authorList>
            <person name="Garwood T.J."/>
            <person name="Larsen P.A."/>
            <person name="Fountain-Jones N.M."/>
            <person name="Garbe J.R."/>
            <person name="Macchietto M.G."/>
            <person name="Kania S.A."/>
            <person name="Gerhold R.W."/>
            <person name="Richards J.E."/>
            <person name="Wolf T.M."/>
        </authorList>
    </citation>
    <scope>NUCLEOTIDE SEQUENCE</scope>
    <source>
        <strain evidence="1">MNPRO001-30</strain>
        <tissue evidence="1">Meninges</tissue>
    </source>
</reference>
<dbReference type="AlphaFoldDB" id="A0AAD5MCH9"/>
<name>A0AAD5MCH9_PARTN</name>
<sequence length="50" mass="5628">MDLSSTHHADASAEYEMLKSFDGAICASIPLLHGLTDFCMWNNANWPRCR</sequence>
<evidence type="ECO:0000313" key="2">
    <source>
        <dbReference type="Proteomes" id="UP001196413"/>
    </source>
</evidence>
<proteinExistence type="predicted"/>
<organism evidence="1 2">
    <name type="scientific">Parelaphostrongylus tenuis</name>
    <name type="common">Meningeal worm</name>
    <dbReference type="NCBI Taxonomy" id="148309"/>
    <lineage>
        <taxon>Eukaryota</taxon>
        <taxon>Metazoa</taxon>
        <taxon>Ecdysozoa</taxon>
        <taxon>Nematoda</taxon>
        <taxon>Chromadorea</taxon>
        <taxon>Rhabditida</taxon>
        <taxon>Rhabditina</taxon>
        <taxon>Rhabditomorpha</taxon>
        <taxon>Strongyloidea</taxon>
        <taxon>Metastrongylidae</taxon>
        <taxon>Parelaphostrongylus</taxon>
    </lineage>
</organism>
<gene>
    <name evidence="1" type="ORF">KIN20_013694</name>
</gene>
<evidence type="ECO:0000313" key="1">
    <source>
        <dbReference type="EMBL" id="KAJ1356070.1"/>
    </source>
</evidence>
<accession>A0AAD5MCH9</accession>